<feature type="region of interest" description="Disordered" evidence="1">
    <location>
        <begin position="38"/>
        <end position="58"/>
    </location>
</feature>
<accession>A0A6A6G2I4</accession>
<evidence type="ECO:0000256" key="1">
    <source>
        <dbReference type="SAM" id="MobiDB-lite"/>
    </source>
</evidence>
<dbReference type="EMBL" id="ML992514">
    <property type="protein sequence ID" value="KAF2219927.1"/>
    <property type="molecule type" value="Genomic_DNA"/>
</dbReference>
<keyword evidence="3" id="KW-1185">Reference proteome</keyword>
<organism evidence="2 3">
    <name type="scientific">Elsinoe ampelina</name>
    <dbReference type="NCBI Taxonomy" id="302913"/>
    <lineage>
        <taxon>Eukaryota</taxon>
        <taxon>Fungi</taxon>
        <taxon>Dikarya</taxon>
        <taxon>Ascomycota</taxon>
        <taxon>Pezizomycotina</taxon>
        <taxon>Dothideomycetes</taxon>
        <taxon>Dothideomycetidae</taxon>
        <taxon>Myriangiales</taxon>
        <taxon>Elsinoaceae</taxon>
        <taxon>Elsinoe</taxon>
    </lineage>
</organism>
<gene>
    <name evidence="2" type="ORF">BDZ85DRAFT_267826</name>
</gene>
<name>A0A6A6G2I4_9PEZI</name>
<proteinExistence type="predicted"/>
<reference evidence="3" key="1">
    <citation type="journal article" date="2020" name="Stud. Mycol.">
        <title>101 Dothideomycetes genomes: A test case for predicting lifestyles and emergence of pathogens.</title>
        <authorList>
            <person name="Haridas S."/>
            <person name="Albert R."/>
            <person name="Binder M."/>
            <person name="Bloem J."/>
            <person name="LaButti K."/>
            <person name="Salamov A."/>
            <person name="Andreopoulos B."/>
            <person name="Baker S."/>
            <person name="Barry K."/>
            <person name="Bills G."/>
            <person name="Bluhm B."/>
            <person name="Cannon C."/>
            <person name="Castanera R."/>
            <person name="Culley D."/>
            <person name="Daum C."/>
            <person name="Ezra D."/>
            <person name="Gonzalez J."/>
            <person name="Henrissat B."/>
            <person name="Kuo A."/>
            <person name="Liang C."/>
            <person name="Lipzen A."/>
            <person name="Lutzoni F."/>
            <person name="Magnuson J."/>
            <person name="Mondo S."/>
            <person name="Nolan M."/>
            <person name="Ohm R."/>
            <person name="Pangilinan J."/>
            <person name="Park H.-J."/>
            <person name="Ramirez L."/>
            <person name="Alfaro M."/>
            <person name="Sun H."/>
            <person name="Tritt A."/>
            <person name="Yoshinaga Y."/>
            <person name="Zwiers L.-H."/>
            <person name="Turgeon B."/>
            <person name="Goodwin S."/>
            <person name="Spatafora J."/>
            <person name="Crous P."/>
            <person name="Grigoriev I."/>
        </authorList>
    </citation>
    <scope>NUCLEOTIDE SEQUENCE [LARGE SCALE GENOMIC DNA]</scope>
    <source>
        <strain evidence="3">CECT 20119</strain>
    </source>
</reference>
<sequence length="58" mass="6763">MSQCQTVLYLASPSRSYPSPSVHRRPCQFRVEMSLPHEVNPISQTDSYHLHQQKPPER</sequence>
<protein>
    <submittedName>
        <fullName evidence="2">Uncharacterized protein</fullName>
    </submittedName>
</protein>
<dbReference type="AlphaFoldDB" id="A0A6A6G2I4"/>
<evidence type="ECO:0000313" key="3">
    <source>
        <dbReference type="Proteomes" id="UP000799538"/>
    </source>
</evidence>
<evidence type="ECO:0000313" key="2">
    <source>
        <dbReference type="EMBL" id="KAF2219927.1"/>
    </source>
</evidence>
<dbReference type="Proteomes" id="UP000799538">
    <property type="component" value="Unassembled WGS sequence"/>
</dbReference>